<evidence type="ECO:0000313" key="2">
    <source>
        <dbReference type="Proteomes" id="UP001055115"/>
    </source>
</evidence>
<dbReference type="GeneID" id="73327015"/>
<reference evidence="1 2" key="1">
    <citation type="submission" date="2022-03" db="EMBL/GenBank/DDBJ databases">
        <title>Genome data of Colletotrichum spp.</title>
        <authorList>
            <person name="Utami Y.D."/>
            <person name="Hiruma K."/>
        </authorList>
    </citation>
    <scope>NUCLEOTIDE SEQUENCE [LARGE SCALE GENOMIC DNA]</scope>
    <source>
        <strain evidence="1 2">MAFF 239500</strain>
    </source>
</reference>
<organism evidence="1 2">
    <name type="scientific">Colletotrichum spaethianum</name>
    <dbReference type="NCBI Taxonomy" id="700344"/>
    <lineage>
        <taxon>Eukaryota</taxon>
        <taxon>Fungi</taxon>
        <taxon>Dikarya</taxon>
        <taxon>Ascomycota</taxon>
        <taxon>Pezizomycotina</taxon>
        <taxon>Sordariomycetes</taxon>
        <taxon>Hypocreomycetidae</taxon>
        <taxon>Glomerellales</taxon>
        <taxon>Glomerellaceae</taxon>
        <taxon>Colletotrichum</taxon>
        <taxon>Colletotrichum spaethianum species complex</taxon>
    </lineage>
</organism>
<protein>
    <submittedName>
        <fullName evidence="1">Uncharacterized protein</fullName>
    </submittedName>
</protein>
<proteinExistence type="predicted"/>
<dbReference type="AlphaFoldDB" id="A0AA37LKL0"/>
<sequence>MESHIQACPAQSQISVLDVGSTGSQFNDLIWVDPNLKMEQPQFAYSHPCHVKIPPWTGANGTSWPAVIFIAPDG</sequence>
<dbReference type="RefSeq" id="XP_049128382.1">
    <property type="nucleotide sequence ID" value="XM_049272425.1"/>
</dbReference>
<dbReference type="Proteomes" id="UP001055115">
    <property type="component" value="Unassembled WGS sequence"/>
</dbReference>
<accession>A0AA37LKL0</accession>
<gene>
    <name evidence="1" type="ORF">ColSpa_06213</name>
</gene>
<name>A0AA37LKL0_9PEZI</name>
<evidence type="ECO:0000313" key="1">
    <source>
        <dbReference type="EMBL" id="GKT46032.1"/>
    </source>
</evidence>
<comment type="caution">
    <text evidence="1">The sequence shown here is derived from an EMBL/GenBank/DDBJ whole genome shotgun (WGS) entry which is preliminary data.</text>
</comment>
<dbReference type="EMBL" id="BQXU01000014">
    <property type="protein sequence ID" value="GKT46032.1"/>
    <property type="molecule type" value="Genomic_DNA"/>
</dbReference>
<keyword evidence="2" id="KW-1185">Reference proteome</keyword>